<proteinExistence type="predicted"/>
<dbReference type="GeneID" id="113465546"/>
<evidence type="ECO:0000313" key="1">
    <source>
        <dbReference type="Proteomes" id="UP000079169"/>
    </source>
</evidence>
<dbReference type="Gene3D" id="3.40.50.300">
    <property type="entry name" value="P-loop containing nucleotide triphosphate hydrolases"/>
    <property type="match status" value="1"/>
</dbReference>
<evidence type="ECO:0000313" key="2">
    <source>
        <dbReference type="RefSeq" id="XP_026675959.1"/>
    </source>
</evidence>
<gene>
    <name evidence="3" type="primary">LOC113465546</name>
    <name evidence="2" type="synonym">LOC113465545</name>
</gene>
<reference evidence="2 3" key="1">
    <citation type="submission" date="2025-04" db="UniProtKB">
        <authorList>
            <consortium name="RefSeq"/>
        </authorList>
    </citation>
    <scope>IDENTIFICATION</scope>
</reference>
<organism evidence="1 3">
    <name type="scientific">Diaphorina citri</name>
    <name type="common">Asian citrus psyllid</name>
    <dbReference type="NCBI Taxonomy" id="121845"/>
    <lineage>
        <taxon>Eukaryota</taxon>
        <taxon>Metazoa</taxon>
        <taxon>Ecdysozoa</taxon>
        <taxon>Arthropoda</taxon>
        <taxon>Hexapoda</taxon>
        <taxon>Insecta</taxon>
        <taxon>Pterygota</taxon>
        <taxon>Neoptera</taxon>
        <taxon>Paraneoptera</taxon>
        <taxon>Hemiptera</taxon>
        <taxon>Sternorrhyncha</taxon>
        <taxon>Psylloidea</taxon>
        <taxon>Psyllidae</taxon>
        <taxon>Diaphorininae</taxon>
        <taxon>Diaphorina</taxon>
    </lineage>
</organism>
<name>A0A3Q0INS2_DIACI</name>
<dbReference type="KEGG" id="dci:113465545"/>
<evidence type="ECO:0000313" key="3">
    <source>
        <dbReference type="RefSeq" id="XP_026675960.1"/>
    </source>
</evidence>
<dbReference type="RefSeq" id="XP_026675960.1">
    <property type="nucleotide sequence ID" value="XM_026820159.1"/>
</dbReference>
<dbReference type="KEGG" id="dci:113465546"/>
<dbReference type="Proteomes" id="UP000079169">
    <property type="component" value="Unplaced"/>
</dbReference>
<dbReference type="SUPFAM" id="SSF52540">
    <property type="entry name" value="P-loop containing nucleoside triphosphate hydrolases"/>
    <property type="match status" value="1"/>
</dbReference>
<dbReference type="RefSeq" id="XP_026675959.1">
    <property type="nucleotide sequence ID" value="XM_026820158.1"/>
</dbReference>
<dbReference type="PaxDb" id="121845-A0A3Q0INS2"/>
<dbReference type="AlphaFoldDB" id="A0A3Q0INS2"/>
<accession>A0A3Q0INS2</accession>
<keyword evidence="1" id="KW-1185">Reference proteome</keyword>
<protein>
    <submittedName>
        <fullName evidence="2">Uncharacterized protein LOC113465545</fullName>
    </submittedName>
    <submittedName>
        <fullName evidence="3">Uncharacterized protein LOC113465546</fullName>
    </submittedName>
</protein>
<sequence length="137" mass="15815">MMLAALRGNLAADLGLVANLMESALTSFTVVRHKAEQILSQYPKSERYLQYNSPKINRLLQLLRRYNPDQRTIIFCQRRATVKMLYHLLKKVAQHSPGYESIKPDFMVGVSTHLVQNTKLAEFTKKQDKLVSKRTDH</sequence>
<dbReference type="InterPro" id="IPR027417">
    <property type="entry name" value="P-loop_NTPase"/>
</dbReference>